<organism evidence="3 4">
    <name type="scientific">Telluria mixta</name>
    <dbReference type="NCBI Taxonomy" id="34071"/>
    <lineage>
        <taxon>Bacteria</taxon>
        <taxon>Pseudomonadati</taxon>
        <taxon>Pseudomonadota</taxon>
        <taxon>Betaproteobacteria</taxon>
        <taxon>Burkholderiales</taxon>
        <taxon>Oxalobacteraceae</taxon>
        <taxon>Telluria group</taxon>
        <taxon>Telluria</taxon>
    </lineage>
</organism>
<feature type="transmembrane region" description="Helical" evidence="1">
    <location>
        <begin position="221"/>
        <end position="243"/>
    </location>
</feature>
<gene>
    <name evidence="3" type="ORF">NX786_09205</name>
</gene>
<comment type="caution">
    <text evidence="3">The sequence shown here is derived from an EMBL/GenBank/DDBJ whole genome shotgun (WGS) entry which is preliminary data.</text>
</comment>
<dbReference type="EMBL" id="JANUHC010000003">
    <property type="protein sequence ID" value="MCS0629510.1"/>
    <property type="molecule type" value="Genomic_DNA"/>
</dbReference>
<feature type="transmembrane region" description="Helical" evidence="1">
    <location>
        <begin position="194"/>
        <end position="214"/>
    </location>
</feature>
<keyword evidence="4" id="KW-1185">Reference proteome</keyword>
<dbReference type="Proteomes" id="UP001165263">
    <property type="component" value="Unassembled WGS sequence"/>
</dbReference>
<feature type="chain" id="PRO_5045799206" evidence="2">
    <location>
        <begin position="24"/>
        <end position="367"/>
    </location>
</feature>
<feature type="transmembrane region" description="Helical" evidence="1">
    <location>
        <begin position="301"/>
        <end position="326"/>
    </location>
</feature>
<feature type="transmembrane region" description="Helical" evidence="1">
    <location>
        <begin position="249"/>
        <end position="267"/>
    </location>
</feature>
<feature type="signal peptide" evidence="2">
    <location>
        <begin position="1"/>
        <end position="23"/>
    </location>
</feature>
<evidence type="ECO:0000313" key="3">
    <source>
        <dbReference type="EMBL" id="MCS0629510.1"/>
    </source>
</evidence>
<sequence length="367" mass="39455">MKRLWILFSLLLAGATWSLPALAHKPSDAYLRLALEQGSANVRGEWDIALRDLDYAIGLDADNDGRLTWDEVRHRHDAIAAYALARLHLERGGVACDLVPGRQLVDTHTDGTYTVLAFAAHCPRTGQLAVEYRLFADVDPQHKGLASVRDGDDVRTLVLGSDHPRATVGEGADNGFLAYVRHGMLHIWIGYDHILFLVSLLLPAVLAGGLRAALADVLKIVTAFTVAHSITLSLAALGVVALPSRWVESAIALSVLLAALNNVLPVARGRRWAAAFLFGLVHGFGFASVLADLGLQPGALAASLVGFNVGVEIGQLAIVAAFLPLAWLLRSTWFYRRVVLVGGSGAIMLVAALWLGERLFDLKLLPV</sequence>
<keyword evidence="1" id="KW-1133">Transmembrane helix</keyword>
<dbReference type="InterPro" id="IPR018247">
    <property type="entry name" value="EF_Hand_1_Ca_BS"/>
</dbReference>
<evidence type="ECO:0000256" key="1">
    <source>
        <dbReference type="SAM" id="Phobius"/>
    </source>
</evidence>
<dbReference type="Pfam" id="PF13795">
    <property type="entry name" value="HupE_UreJ_2"/>
    <property type="match status" value="1"/>
</dbReference>
<keyword evidence="1" id="KW-0472">Membrane</keyword>
<evidence type="ECO:0000313" key="4">
    <source>
        <dbReference type="Proteomes" id="UP001165263"/>
    </source>
</evidence>
<reference evidence="3" key="1">
    <citation type="submission" date="2022-08" db="EMBL/GenBank/DDBJ databases">
        <title>Reclassification of Massilia species as members of the genera Telluria, Duganella, Pseudoduganella, Mokoshia gen. nov. and Zemynaea gen. nov. using orthogonal and non-orthogonal genome-based approaches.</title>
        <authorList>
            <person name="Bowman J.P."/>
        </authorList>
    </citation>
    <scope>NUCLEOTIDE SEQUENCE</scope>
    <source>
        <strain evidence="3">LMG 11547</strain>
    </source>
</reference>
<protein>
    <submittedName>
        <fullName evidence="3">HupE/UreJ family protein</fullName>
    </submittedName>
</protein>
<keyword evidence="1" id="KW-0812">Transmembrane</keyword>
<dbReference type="InterPro" id="IPR032809">
    <property type="entry name" value="Put_HupE_UreJ"/>
</dbReference>
<feature type="transmembrane region" description="Helical" evidence="1">
    <location>
        <begin position="274"/>
        <end position="295"/>
    </location>
</feature>
<keyword evidence="2" id="KW-0732">Signal</keyword>
<dbReference type="RefSeq" id="WP_259448648.1">
    <property type="nucleotide sequence ID" value="NZ_CP119520.1"/>
</dbReference>
<name>A0ABT2BWL1_9BURK</name>
<proteinExistence type="predicted"/>
<feature type="transmembrane region" description="Helical" evidence="1">
    <location>
        <begin position="338"/>
        <end position="356"/>
    </location>
</feature>
<evidence type="ECO:0000256" key="2">
    <source>
        <dbReference type="SAM" id="SignalP"/>
    </source>
</evidence>
<dbReference type="PROSITE" id="PS00018">
    <property type="entry name" value="EF_HAND_1"/>
    <property type="match status" value="1"/>
</dbReference>
<accession>A0ABT2BWL1</accession>